<gene>
    <name evidence="2" type="ORF">A4X03_0g8718</name>
</gene>
<accession>A0A8T8SFL3</accession>
<sequence>MSHFRRRSGISAGASQSRGSPSASSSAATNSASPRQAGPDITFEALAKRVKLDDAIIQKCVKVGVKKASAFARMSAEKFTQIGCLEGEVEEALDAQDRWRRLDSKGFNKDELVNAPEE</sequence>
<evidence type="ECO:0000313" key="3">
    <source>
        <dbReference type="Proteomes" id="UP000077671"/>
    </source>
</evidence>
<proteinExistence type="predicted"/>
<reference evidence="2" key="2">
    <citation type="journal article" date="2019" name="IMA Fungus">
        <title>Genome sequencing and comparison of five Tilletia species to identify candidate genes for the detection of regulated species infecting wheat.</title>
        <authorList>
            <person name="Nguyen H.D.T."/>
            <person name="Sultana T."/>
            <person name="Kesanakurti P."/>
            <person name="Hambleton S."/>
        </authorList>
    </citation>
    <scope>NUCLEOTIDE SEQUENCE</scope>
    <source>
        <strain evidence="2">DAOMC 238032</strain>
    </source>
</reference>
<evidence type="ECO:0000256" key="1">
    <source>
        <dbReference type="SAM" id="MobiDB-lite"/>
    </source>
</evidence>
<comment type="caution">
    <text evidence="2">The sequence shown here is derived from an EMBL/GenBank/DDBJ whole genome shotgun (WGS) entry which is preliminary data.</text>
</comment>
<name>A0A8T8SFL3_9BASI</name>
<dbReference type="EMBL" id="LWDD02002826">
    <property type="protein sequence ID" value="KAE8239047.1"/>
    <property type="molecule type" value="Genomic_DNA"/>
</dbReference>
<feature type="region of interest" description="Disordered" evidence="1">
    <location>
        <begin position="1"/>
        <end position="40"/>
    </location>
</feature>
<feature type="compositionally biased region" description="Low complexity" evidence="1">
    <location>
        <begin position="11"/>
        <end position="33"/>
    </location>
</feature>
<dbReference type="AlphaFoldDB" id="A0A8T8SFL3"/>
<dbReference type="Proteomes" id="UP000077671">
    <property type="component" value="Unassembled WGS sequence"/>
</dbReference>
<evidence type="ECO:0000313" key="2">
    <source>
        <dbReference type="EMBL" id="KAE8239047.1"/>
    </source>
</evidence>
<reference evidence="2" key="1">
    <citation type="submission" date="2016-04" db="EMBL/GenBank/DDBJ databases">
        <authorList>
            <person name="Nguyen H.D."/>
            <person name="Kesanakurti P."/>
            <person name="Cullis J."/>
            <person name="Levesque C.A."/>
            <person name="Hambleton S."/>
        </authorList>
    </citation>
    <scope>NUCLEOTIDE SEQUENCE</scope>
    <source>
        <strain evidence="2">DAOMC 238032</strain>
    </source>
</reference>
<organism evidence="2 3">
    <name type="scientific">Tilletia caries</name>
    <name type="common">wheat bunt fungus</name>
    <dbReference type="NCBI Taxonomy" id="13290"/>
    <lineage>
        <taxon>Eukaryota</taxon>
        <taxon>Fungi</taxon>
        <taxon>Dikarya</taxon>
        <taxon>Basidiomycota</taxon>
        <taxon>Ustilaginomycotina</taxon>
        <taxon>Exobasidiomycetes</taxon>
        <taxon>Tilletiales</taxon>
        <taxon>Tilletiaceae</taxon>
        <taxon>Tilletia</taxon>
    </lineage>
</organism>
<protein>
    <submittedName>
        <fullName evidence="2">Uncharacterized protein</fullName>
    </submittedName>
</protein>